<evidence type="ECO:0000313" key="2">
    <source>
        <dbReference type="Proteomes" id="UP000464214"/>
    </source>
</evidence>
<dbReference type="EMBL" id="CP047897">
    <property type="protein sequence ID" value="QHL89242.1"/>
    <property type="molecule type" value="Genomic_DNA"/>
</dbReference>
<reference evidence="1 2" key="1">
    <citation type="submission" date="2020-01" db="EMBL/GenBank/DDBJ databases">
        <authorList>
            <person name="Kim M."/>
        </authorList>
    </citation>
    <scope>NUCLEOTIDE SEQUENCE [LARGE SCALE GENOMIC DNA]</scope>
    <source>
        <strain evidence="1 2">BT10</strain>
    </source>
</reference>
<proteinExistence type="predicted"/>
<keyword evidence="2" id="KW-1185">Reference proteome</keyword>
<gene>
    <name evidence="1" type="ORF">GU926_18110</name>
</gene>
<accession>A0A6P1P4C1</accession>
<name>A0A6P1P4C1_9BACT</name>
<dbReference type="RefSeq" id="WP_160694410.1">
    <property type="nucleotide sequence ID" value="NZ_CP047897.1"/>
</dbReference>
<protein>
    <submittedName>
        <fullName evidence="1">Uncharacterized protein</fullName>
    </submittedName>
</protein>
<evidence type="ECO:0000313" key="1">
    <source>
        <dbReference type="EMBL" id="QHL89242.1"/>
    </source>
</evidence>
<organism evidence="1 2">
    <name type="scientific">Nibribacter ruber</name>
    <dbReference type="NCBI Taxonomy" id="2698458"/>
    <lineage>
        <taxon>Bacteria</taxon>
        <taxon>Pseudomonadati</taxon>
        <taxon>Bacteroidota</taxon>
        <taxon>Cytophagia</taxon>
        <taxon>Cytophagales</taxon>
        <taxon>Hymenobacteraceae</taxon>
        <taxon>Nibribacter</taxon>
    </lineage>
</organism>
<sequence length="85" mass="10129">MLEYSIFRKLPPWLQAQELAQKGAYLANRQHKDWTVQLFYIDQRFVEVWNRGPLQVVSTFYEPANALHVVEPYLGGLEMPEWFTQ</sequence>
<dbReference type="AlphaFoldDB" id="A0A6P1P4C1"/>
<dbReference type="KEGG" id="nib:GU926_18110"/>
<dbReference type="Proteomes" id="UP000464214">
    <property type="component" value="Chromosome"/>
</dbReference>